<gene>
    <name evidence="2" type="ORF">F8C90_02160</name>
</gene>
<dbReference type="AlphaFoldDB" id="A0A6N6NTK9"/>
<dbReference type="NCBIfam" id="TIGR01409">
    <property type="entry name" value="TAT_signal_seq"/>
    <property type="match status" value="1"/>
</dbReference>
<dbReference type="PROSITE" id="PS51318">
    <property type="entry name" value="TAT"/>
    <property type="match status" value="1"/>
</dbReference>
<dbReference type="EMBL" id="WAJR01000003">
    <property type="protein sequence ID" value="KAB1642005.1"/>
    <property type="molecule type" value="Genomic_DNA"/>
</dbReference>
<keyword evidence="1" id="KW-0472">Membrane</keyword>
<accession>A0A6N6NTK9</accession>
<feature type="transmembrane region" description="Helical" evidence="1">
    <location>
        <begin position="16"/>
        <end position="37"/>
    </location>
</feature>
<protein>
    <submittedName>
        <fullName evidence="2">Twin-arginine translocation signal domain-containing protein</fullName>
    </submittedName>
</protein>
<dbReference type="InterPro" id="IPR006311">
    <property type="entry name" value="TAT_signal"/>
</dbReference>
<reference evidence="2 3" key="1">
    <citation type="submission" date="2019-09" db="EMBL/GenBank/DDBJ databases">
        <title>Whole genome shotgun sequencing (WGS) of Ellagibacter isourolithinifaciens DSM 104140(T) and Adlercreutzia muris DSM 29508(T).</title>
        <authorList>
            <person name="Stoll D.A."/>
            <person name="Danylec N."/>
            <person name="Huch M."/>
        </authorList>
    </citation>
    <scope>NUCLEOTIDE SEQUENCE [LARGE SCALE GENOMIC DNA]</scope>
    <source>
        <strain evidence="2 3">DSM 104140</strain>
    </source>
</reference>
<sequence length="429" mass="45094">MPAPGGGQVLLTRRHFLYGAIGIGALAVVGGGIGVGVNAASKANEPTFNTLAVSKDAVTSCSAATPGNFTEIEDSSTVLGLSGTYELPYGTLVWASDDSLAACLVPTDGSKPLTKVVLLSLSSGNQTTAISQAKGQEEGFEIYDVRACATGVVWTEANILDGTWRIYSAALSNGELGTAALAEEGDADWETPTLAASSGYAFWQVLPKKDGSASKEASRLMRARFGSSDTEEAYTSKGRMCTPPYATGDSVVITPRAAASSSRYQLTRIDAQSASVVDSLVLPSSMKPLEAGYGDTGFMFSFEAIYNFGEGIANLGTYIPASTVQPDTNAEGNASYSLVPWFRHGVTPTAPPAWCGGWIIAKDSYNVCGFSPESKQYFLLEVKSGAPSFGDYLASTGSVKRVVTYSNIDNTTLQGESQQYCCVRVWEPV</sequence>
<evidence type="ECO:0000256" key="1">
    <source>
        <dbReference type="SAM" id="Phobius"/>
    </source>
</evidence>
<dbReference type="Proteomes" id="UP000468668">
    <property type="component" value="Unassembled WGS sequence"/>
</dbReference>
<keyword evidence="1" id="KW-0812">Transmembrane</keyword>
<proteinExistence type="predicted"/>
<keyword evidence="3" id="KW-1185">Reference proteome</keyword>
<name>A0A6N6NTK9_9ACTN</name>
<comment type="caution">
    <text evidence="2">The sequence shown here is derived from an EMBL/GenBank/DDBJ whole genome shotgun (WGS) entry which is preliminary data.</text>
</comment>
<dbReference type="OrthoDB" id="3177279at2"/>
<dbReference type="InterPro" id="IPR019546">
    <property type="entry name" value="TAT_signal_bac_arc"/>
</dbReference>
<evidence type="ECO:0000313" key="3">
    <source>
        <dbReference type="Proteomes" id="UP000468668"/>
    </source>
</evidence>
<dbReference type="RefSeq" id="WP_158048813.1">
    <property type="nucleotide sequence ID" value="NZ_WAJR01000003.1"/>
</dbReference>
<keyword evidence="1" id="KW-1133">Transmembrane helix</keyword>
<dbReference type="GeneID" id="98657203"/>
<organism evidence="2 3">
    <name type="scientific">Ellagibacter isourolithinifaciens</name>
    <dbReference type="NCBI Taxonomy" id="2137581"/>
    <lineage>
        <taxon>Bacteria</taxon>
        <taxon>Bacillati</taxon>
        <taxon>Actinomycetota</taxon>
        <taxon>Coriobacteriia</taxon>
        <taxon>Eggerthellales</taxon>
        <taxon>Eggerthellaceae</taxon>
        <taxon>Ellagibacter</taxon>
    </lineage>
</organism>
<evidence type="ECO:0000313" key="2">
    <source>
        <dbReference type="EMBL" id="KAB1642005.1"/>
    </source>
</evidence>